<dbReference type="Gene3D" id="3.40.1800.20">
    <property type="match status" value="1"/>
</dbReference>
<evidence type="ECO:0000313" key="10">
    <source>
        <dbReference type="EnsemblMetazoa" id="XP_001945034.1"/>
    </source>
</evidence>
<dbReference type="GO" id="GO:0008270">
    <property type="term" value="F:zinc ion binding"/>
    <property type="evidence" value="ECO:0007669"/>
    <property type="project" value="UniProtKB-UniRule"/>
</dbReference>
<keyword evidence="4 6" id="KW-0862">Zinc</keyword>
<protein>
    <submittedName>
        <fullName evidence="10">Uncharacterized protein</fullName>
    </submittedName>
</protein>
<dbReference type="KEGG" id="api:100160928"/>
<dbReference type="GO" id="GO:0005634">
    <property type="term" value="C:nucleus"/>
    <property type="evidence" value="ECO:0007669"/>
    <property type="project" value="InterPro"/>
</dbReference>
<dbReference type="AlphaFoldDB" id="A0A8R1VZK6"/>
<keyword evidence="1 6" id="KW-0479">Metal-binding</keyword>
<dbReference type="PANTHER" id="PTHR24379:SF121">
    <property type="entry name" value="C2H2-TYPE DOMAIN-CONTAINING PROTEIN"/>
    <property type="match status" value="1"/>
</dbReference>
<feature type="compositionally biased region" description="Basic and acidic residues" evidence="7">
    <location>
        <begin position="166"/>
        <end position="185"/>
    </location>
</feature>
<evidence type="ECO:0000256" key="7">
    <source>
        <dbReference type="SAM" id="MobiDB-lite"/>
    </source>
</evidence>
<dbReference type="Proteomes" id="UP000007819">
    <property type="component" value="Chromosome X"/>
</dbReference>
<dbReference type="RefSeq" id="XP_001945034.1">
    <property type="nucleotide sequence ID" value="XM_001944999.4"/>
</dbReference>
<evidence type="ECO:0000256" key="1">
    <source>
        <dbReference type="ARBA" id="ARBA00022723"/>
    </source>
</evidence>
<dbReference type="EnsemblMetazoa" id="XM_001944999.4">
    <property type="protein sequence ID" value="XP_001945034.1"/>
    <property type="gene ID" value="LOC100160928"/>
</dbReference>
<dbReference type="SUPFAM" id="SSF57667">
    <property type="entry name" value="beta-beta-alpha zinc fingers"/>
    <property type="match status" value="1"/>
</dbReference>
<reference evidence="10" key="2">
    <citation type="submission" date="2022-06" db="UniProtKB">
        <authorList>
            <consortium name="EnsemblMetazoa"/>
        </authorList>
    </citation>
    <scope>IDENTIFICATION</scope>
</reference>
<feature type="binding site" evidence="6">
    <location>
        <position position="64"/>
    </location>
    <ligand>
        <name>Zn(2+)</name>
        <dbReference type="ChEBI" id="CHEBI:29105"/>
    </ligand>
</feature>
<dbReference type="InterPro" id="IPR036236">
    <property type="entry name" value="Znf_C2H2_sf"/>
</dbReference>
<dbReference type="PANTHER" id="PTHR24379">
    <property type="entry name" value="KRAB AND ZINC FINGER DOMAIN-CONTAINING"/>
    <property type="match status" value="1"/>
</dbReference>
<name>A0A8R1VZK6_ACYPI</name>
<evidence type="ECO:0000256" key="4">
    <source>
        <dbReference type="ARBA" id="ARBA00022833"/>
    </source>
</evidence>
<feature type="binding site" evidence="6">
    <location>
        <position position="18"/>
    </location>
    <ligand>
        <name>Zn(2+)</name>
        <dbReference type="ChEBI" id="CHEBI:29105"/>
    </ligand>
</feature>
<evidence type="ECO:0000256" key="3">
    <source>
        <dbReference type="ARBA" id="ARBA00022771"/>
    </source>
</evidence>
<organism evidence="10 11">
    <name type="scientific">Acyrthosiphon pisum</name>
    <name type="common">Pea aphid</name>
    <dbReference type="NCBI Taxonomy" id="7029"/>
    <lineage>
        <taxon>Eukaryota</taxon>
        <taxon>Metazoa</taxon>
        <taxon>Ecdysozoa</taxon>
        <taxon>Arthropoda</taxon>
        <taxon>Hexapoda</taxon>
        <taxon>Insecta</taxon>
        <taxon>Pterygota</taxon>
        <taxon>Neoptera</taxon>
        <taxon>Paraneoptera</taxon>
        <taxon>Hemiptera</taxon>
        <taxon>Sternorrhyncha</taxon>
        <taxon>Aphidomorpha</taxon>
        <taxon>Aphidoidea</taxon>
        <taxon>Aphididae</taxon>
        <taxon>Macrosiphini</taxon>
        <taxon>Acyrthosiphon</taxon>
    </lineage>
</organism>
<dbReference type="SMART" id="SM00355">
    <property type="entry name" value="ZnF_C2H2"/>
    <property type="match status" value="5"/>
</dbReference>
<dbReference type="GeneID" id="100160928"/>
<dbReference type="PROSITE" id="PS51915">
    <property type="entry name" value="ZAD"/>
    <property type="match status" value="1"/>
</dbReference>
<feature type="binding site" evidence="6">
    <location>
        <position position="61"/>
    </location>
    <ligand>
        <name>Zn(2+)</name>
        <dbReference type="ChEBI" id="CHEBI:29105"/>
    </ligand>
</feature>
<feature type="domain" description="C2H2-type" evidence="8">
    <location>
        <begin position="273"/>
        <end position="300"/>
    </location>
</feature>
<dbReference type="PROSITE" id="PS00028">
    <property type="entry name" value="ZINC_FINGER_C2H2_1"/>
    <property type="match status" value="4"/>
</dbReference>
<evidence type="ECO:0000256" key="5">
    <source>
        <dbReference type="PROSITE-ProRule" id="PRU00042"/>
    </source>
</evidence>
<feature type="binding site" evidence="6">
    <location>
        <position position="15"/>
    </location>
    <ligand>
        <name>Zn(2+)</name>
        <dbReference type="ChEBI" id="CHEBI:29105"/>
    </ligand>
</feature>
<keyword evidence="11" id="KW-1185">Reference proteome</keyword>
<dbReference type="OMA" id="CTMVECE"/>
<evidence type="ECO:0000313" key="11">
    <source>
        <dbReference type="Proteomes" id="UP000007819"/>
    </source>
</evidence>
<dbReference type="SMART" id="SM00868">
    <property type="entry name" value="zf-AD"/>
    <property type="match status" value="1"/>
</dbReference>
<evidence type="ECO:0000259" key="8">
    <source>
        <dbReference type="PROSITE" id="PS50157"/>
    </source>
</evidence>
<evidence type="ECO:0000259" key="9">
    <source>
        <dbReference type="PROSITE" id="PS51915"/>
    </source>
</evidence>
<dbReference type="SUPFAM" id="SSF57716">
    <property type="entry name" value="Glucocorticoid receptor-like (DNA-binding domain)"/>
    <property type="match status" value="1"/>
</dbReference>
<feature type="domain" description="ZAD" evidence="9">
    <location>
        <begin position="13"/>
        <end position="88"/>
    </location>
</feature>
<reference evidence="11" key="1">
    <citation type="submission" date="2010-06" db="EMBL/GenBank/DDBJ databases">
        <authorList>
            <person name="Jiang H."/>
            <person name="Abraham K."/>
            <person name="Ali S."/>
            <person name="Alsbrooks S.L."/>
            <person name="Anim B.N."/>
            <person name="Anosike U.S."/>
            <person name="Attaway T."/>
            <person name="Bandaranaike D.P."/>
            <person name="Battles P.K."/>
            <person name="Bell S.N."/>
            <person name="Bell A.V."/>
            <person name="Beltran B."/>
            <person name="Bickham C."/>
            <person name="Bustamante Y."/>
            <person name="Caleb T."/>
            <person name="Canada A."/>
            <person name="Cardenas V."/>
            <person name="Carter K."/>
            <person name="Chacko J."/>
            <person name="Chandrabose M.N."/>
            <person name="Chavez D."/>
            <person name="Chavez A."/>
            <person name="Chen L."/>
            <person name="Chu H.-S."/>
            <person name="Claassen K.J."/>
            <person name="Cockrell R."/>
            <person name="Collins M."/>
            <person name="Cooper J.A."/>
            <person name="Cree A."/>
            <person name="Curry S.M."/>
            <person name="Da Y."/>
            <person name="Dao M.D."/>
            <person name="Das B."/>
            <person name="Davila M.-L."/>
            <person name="Davy-Carroll L."/>
            <person name="Denson S."/>
            <person name="Dinh H."/>
            <person name="Ebong V.E."/>
            <person name="Edwards J.R."/>
            <person name="Egan A."/>
            <person name="El-Daye J."/>
            <person name="Escobedo L."/>
            <person name="Fernandez S."/>
            <person name="Fernando P.R."/>
            <person name="Flagg N."/>
            <person name="Forbes L.D."/>
            <person name="Fowler R.G."/>
            <person name="Fu Q."/>
            <person name="Gabisi R.A."/>
            <person name="Ganer J."/>
            <person name="Garbino Pronczuk A."/>
            <person name="Garcia R.M."/>
            <person name="Garner T."/>
            <person name="Garrett T.E."/>
            <person name="Gonzalez D.A."/>
            <person name="Hamid H."/>
            <person name="Hawkins E.S."/>
            <person name="Hirani K."/>
            <person name="Hogues M.E."/>
            <person name="Hollins B."/>
            <person name="Hsiao C.-H."/>
            <person name="Jabil R."/>
            <person name="James M.L."/>
            <person name="Jhangiani S.N."/>
            <person name="Johnson B."/>
            <person name="Johnson Q."/>
            <person name="Joshi V."/>
            <person name="Kalu J.B."/>
            <person name="Kam C."/>
            <person name="Kashfia A."/>
            <person name="Keebler J."/>
            <person name="Kisamo H."/>
            <person name="Kovar C.L."/>
            <person name="Lago L.A."/>
            <person name="Lai C.-Y."/>
            <person name="Laidlaw J."/>
            <person name="Lara F."/>
            <person name="Le T.-K."/>
            <person name="Lee S.L."/>
            <person name="Legall F.H."/>
            <person name="Lemon S.J."/>
            <person name="Lewis L.R."/>
            <person name="Li B."/>
            <person name="Liu Y."/>
            <person name="Liu Y.-S."/>
            <person name="Lopez J."/>
            <person name="Lozado R.J."/>
            <person name="Lu J."/>
            <person name="Madu R.C."/>
            <person name="Maheshwari M."/>
            <person name="Maheshwari R."/>
            <person name="Malloy K."/>
            <person name="Martinez E."/>
            <person name="Mathew T."/>
            <person name="Mercado I.C."/>
            <person name="Mercado C."/>
            <person name="Meyer B."/>
            <person name="Montgomery K."/>
            <person name="Morgan M.B."/>
            <person name="Munidasa M."/>
            <person name="Nazareth L.V."/>
            <person name="Nelson J."/>
            <person name="Ng B.M."/>
            <person name="Nguyen N.B."/>
            <person name="Nguyen P.Q."/>
            <person name="Nguyen T."/>
            <person name="Obregon M."/>
            <person name="Okwuonu G.O."/>
            <person name="Onwere C.G."/>
            <person name="Orozco G."/>
            <person name="Parra A."/>
            <person name="Patel S."/>
            <person name="Patil S."/>
            <person name="Perez A."/>
            <person name="Perez Y."/>
            <person name="Pham C."/>
            <person name="Primus E.L."/>
            <person name="Pu L.-L."/>
            <person name="Puazo M."/>
            <person name="Qin X."/>
            <person name="Quiroz J.B."/>
            <person name="Reese J."/>
            <person name="Richards S."/>
            <person name="Rives C.M."/>
            <person name="Robberts R."/>
            <person name="Ruiz S.J."/>
            <person name="Ruiz M.J."/>
            <person name="Santibanez J."/>
            <person name="Schneider B.W."/>
            <person name="Sisson I."/>
            <person name="Smith M."/>
            <person name="Sodergren E."/>
            <person name="Song X.-Z."/>
            <person name="Song B.B."/>
            <person name="Summersgill H."/>
            <person name="Thelus R."/>
            <person name="Thornton R.D."/>
            <person name="Trejos Z.Y."/>
            <person name="Usmani K."/>
            <person name="Vattathil S."/>
            <person name="Villasana D."/>
            <person name="Walker D.L."/>
            <person name="Wang S."/>
            <person name="Wang K."/>
            <person name="White C.S."/>
            <person name="Williams A.C."/>
            <person name="Williamson J."/>
            <person name="Wilson K."/>
            <person name="Woghiren I.O."/>
            <person name="Woodworth J.R."/>
            <person name="Worley K.C."/>
            <person name="Wright R.A."/>
            <person name="Wu W."/>
            <person name="Young L."/>
            <person name="Zhang L."/>
            <person name="Zhang J."/>
            <person name="Zhu Y."/>
            <person name="Muzny D.M."/>
            <person name="Weinstock G."/>
            <person name="Gibbs R.A."/>
        </authorList>
    </citation>
    <scope>NUCLEOTIDE SEQUENCE [LARGE SCALE GENOMIC DNA]</scope>
    <source>
        <strain evidence="11">LSR1</strain>
    </source>
</reference>
<keyword evidence="3 5" id="KW-0863">Zinc-finger</keyword>
<evidence type="ECO:0000256" key="6">
    <source>
        <dbReference type="PROSITE-ProRule" id="PRU01263"/>
    </source>
</evidence>
<accession>A0A8R1VZK6</accession>
<evidence type="ECO:0000256" key="2">
    <source>
        <dbReference type="ARBA" id="ARBA00022737"/>
    </source>
</evidence>
<dbReference type="InterPro" id="IPR012934">
    <property type="entry name" value="Znf_AD"/>
</dbReference>
<feature type="region of interest" description="Disordered" evidence="7">
    <location>
        <begin position="159"/>
        <end position="189"/>
    </location>
</feature>
<dbReference type="OrthoDB" id="6599616at2759"/>
<keyword evidence="2" id="KW-0677">Repeat</keyword>
<sequence>MEERVDLIKKKLDDCRLCFSSTNVTVHIGQHIDDHLSIVEKIQYCTSLIVKVGDNFPQKICTTCAENLDLIYNFKSKAIACDMELSRDVYKYINFTYIQTSDDPSNITYKYLEEQNSLTIDTNNQNIVHIDKNASIIKEIMNNEGKMSIEKRLNGNSNIYQGSKTNDQKKSTSVDLKRNSDKSLFDNKNNNSKQIKIDNEIDNEKPLAIVKNGKVVYICGECNFEAETIMCLVSHRARFHLNVGSFKSSECSTCYKFSEKLKQHILMQHKDTFNCQYCEKSYSNKRSLARHTKCHQNETPLEFQCVKCNAYFDTIDKMEDHFVVHYASPSIKFGCDHCDCTFTTYTAKQKHTNLDHLIEIECGICHVVLPTEEAMDKHNYSVHQPQK</sequence>
<dbReference type="PROSITE" id="PS50157">
    <property type="entry name" value="ZINC_FINGER_C2H2_2"/>
    <property type="match status" value="1"/>
</dbReference>
<dbReference type="InterPro" id="IPR013087">
    <property type="entry name" value="Znf_C2H2_type"/>
</dbReference>
<proteinExistence type="predicted"/>
<dbReference type="Pfam" id="PF07776">
    <property type="entry name" value="zf-AD"/>
    <property type="match status" value="1"/>
</dbReference>
<dbReference type="Gene3D" id="3.30.160.60">
    <property type="entry name" value="Classic Zinc Finger"/>
    <property type="match status" value="1"/>
</dbReference>